<keyword evidence="3" id="KW-0328">Glycosyltransferase</keyword>
<dbReference type="InterPro" id="IPR038731">
    <property type="entry name" value="RgtA/B/C-like"/>
</dbReference>
<dbReference type="EMBL" id="JACXSS010000001">
    <property type="protein sequence ID" value="MBD9357048.1"/>
    <property type="molecule type" value="Genomic_DNA"/>
</dbReference>
<keyword evidence="11" id="KW-1185">Reference proteome</keyword>
<dbReference type="Proteomes" id="UP000652176">
    <property type="component" value="Unassembled WGS sequence"/>
</dbReference>
<proteinExistence type="predicted"/>
<protein>
    <submittedName>
        <fullName evidence="10">Glycosyltransferase family 39 protein</fullName>
    </submittedName>
</protein>
<feature type="transmembrane region" description="Helical" evidence="8">
    <location>
        <begin position="351"/>
        <end position="368"/>
    </location>
</feature>
<evidence type="ECO:0000256" key="2">
    <source>
        <dbReference type="ARBA" id="ARBA00022475"/>
    </source>
</evidence>
<dbReference type="PANTHER" id="PTHR33908">
    <property type="entry name" value="MANNOSYLTRANSFERASE YKCB-RELATED"/>
    <property type="match status" value="1"/>
</dbReference>
<dbReference type="InterPro" id="IPR050297">
    <property type="entry name" value="LipidA_mod_glycosyltrf_83"/>
</dbReference>
<reference evidence="10 11" key="1">
    <citation type="submission" date="2020-09" db="EMBL/GenBank/DDBJ databases">
        <title>Methylomonas albis sp. nov. and Methylomonas fluvii sp. nov.: Two cold-adapted methanotrophs from the River Elbe and an amended description of Methylovulum psychrotolerans strain Eb1.</title>
        <authorList>
            <person name="Bussmann I.K."/>
            <person name="Klings K.-W."/>
            <person name="Warnstedt J."/>
            <person name="Hoppert M."/>
            <person name="Saborowski A."/>
            <person name="Horn F."/>
            <person name="Liebner S."/>
        </authorList>
    </citation>
    <scope>NUCLEOTIDE SEQUENCE [LARGE SCALE GENOMIC DNA]</scope>
    <source>
        <strain evidence="10 11">EbA</strain>
    </source>
</reference>
<feature type="transmembrane region" description="Helical" evidence="8">
    <location>
        <begin position="327"/>
        <end position="345"/>
    </location>
</feature>
<accession>A0ABR9D1P0</accession>
<keyword evidence="7 8" id="KW-0472">Membrane</keyword>
<feature type="transmembrane region" description="Helical" evidence="8">
    <location>
        <begin position="257"/>
        <end position="281"/>
    </location>
</feature>
<feature type="transmembrane region" description="Helical" evidence="8">
    <location>
        <begin position="20"/>
        <end position="39"/>
    </location>
</feature>
<evidence type="ECO:0000256" key="8">
    <source>
        <dbReference type="SAM" id="Phobius"/>
    </source>
</evidence>
<evidence type="ECO:0000256" key="4">
    <source>
        <dbReference type="ARBA" id="ARBA00022679"/>
    </source>
</evidence>
<feature type="transmembrane region" description="Helical" evidence="8">
    <location>
        <begin position="204"/>
        <end position="225"/>
    </location>
</feature>
<organism evidence="10 11">
    <name type="scientific">Methylomonas albis</name>
    <dbReference type="NCBI Taxonomy" id="1854563"/>
    <lineage>
        <taxon>Bacteria</taxon>
        <taxon>Pseudomonadati</taxon>
        <taxon>Pseudomonadota</taxon>
        <taxon>Gammaproteobacteria</taxon>
        <taxon>Methylococcales</taxon>
        <taxon>Methylococcaceae</taxon>
        <taxon>Methylomonas</taxon>
    </lineage>
</organism>
<keyword evidence="5 8" id="KW-0812">Transmembrane</keyword>
<dbReference type="RefSeq" id="WP_192375354.1">
    <property type="nucleotide sequence ID" value="NZ_CAJHIV010000001.1"/>
</dbReference>
<feature type="transmembrane region" description="Helical" evidence="8">
    <location>
        <begin position="164"/>
        <end position="192"/>
    </location>
</feature>
<evidence type="ECO:0000256" key="7">
    <source>
        <dbReference type="ARBA" id="ARBA00023136"/>
    </source>
</evidence>
<evidence type="ECO:0000256" key="5">
    <source>
        <dbReference type="ARBA" id="ARBA00022692"/>
    </source>
</evidence>
<evidence type="ECO:0000259" key="9">
    <source>
        <dbReference type="Pfam" id="PF13231"/>
    </source>
</evidence>
<feature type="domain" description="Glycosyltransferase RgtA/B/C/D-like" evidence="9">
    <location>
        <begin position="78"/>
        <end position="214"/>
    </location>
</feature>
<dbReference type="Pfam" id="PF13231">
    <property type="entry name" value="PMT_2"/>
    <property type="match status" value="1"/>
</dbReference>
<sequence length="524" mass="59857">MKFLSFFQMRGIKKLFSVELFFILFSAISLRLIFFNGPFGTDEITYLVRSLEVTNGEWSSSNYNGALRYGYNIPSGFLIYLFGLNIYTANLWALSCSIIEICAVYYFASKFISHKAAILSSLFLAFTPLHVAVSTRLHADPVVSMFLTLSFVFFYIAERNSNKVMYFFTGILLGCVFWVKELAAIVFFAFIFYPLVFRKLNSDWFYLVFGGLFMLLGHFVLMEFIAGDPFHAIKTVLGQVNRSFISNSQGEDSPWYYFYYLFFDIKHTWLMPLIALLLLVFINKKNQLKCANSLRFCLFWLLSLLVVLSFFPVSFSPIRFAMKQSNYITLFLAPISLIAGTAVSYFSRRTASILIVLFVSGGIALAALEQQAYQVFTANSRGLMEFSVKHPDQYIFGSVNNKRIACFYRLINGNTCLDSKVYEYSQIPEDLRKTVDTHVYTVIDRETLGWGISDVKIEKVPSCWNEVEKIAPSNTGNGIYVLDMLLTVSKYLSTSLTAKLQTMKSPNEAKIYSASLANIWCERN</sequence>
<feature type="transmembrane region" description="Helical" evidence="8">
    <location>
        <begin position="293"/>
        <end position="315"/>
    </location>
</feature>
<evidence type="ECO:0000256" key="1">
    <source>
        <dbReference type="ARBA" id="ARBA00004651"/>
    </source>
</evidence>
<name>A0ABR9D1P0_9GAMM</name>
<evidence type="ECO:0000256" key="3">
    <source>
        <dbReference type="ARBA" id="ARBA00022676"/>
    </source>
</evidence>
<keyword evidence="4" id="KW-0808">Transferase</keyword>
<keyword evidence="2" id="KW-1003">Cell membrane</keyword>
<feature type="transmembrane region" description="Helical" evidence="8">
    <location>
        <begin position="77"/>
        <end position="107"/>
    </location>
</feature>
<keyword evidence="6 8" id="KW-1133">Transmembrane helix</keyword>
<evidence type="ECO:0000313" key="11">
    <source>
        <dbReference type="Proteomes" id="UP000652176"/>
    </source>
</evidence>
<comment type="caution">
    <text evidence="10">The sequence shown here is derived from an EMBL/GenBank/DDBJ whole genome shotgun (WGS) entry which is preliminary data.</text>
</comment>
<dbReference type="PANTHER" id="PTHR33908:SF11">
    <property type="entry name" value="MEMBRANE PROTEIN"/>
    <property type="match status" value="1"/>
</dbReference>
<comment type="subcellular location">
    <subcellularLocation>
        <location evidence="1">Cell membrane</location>
        <topology evidence="1">Multi-pass membrane protein</topology>
    </subcellularLocation>
</comment>
<evidence type="ECO:0000256" key="6">
    <source>
        <dbReference type="ARBA" id="ARBA00022989"/>
    </source>
</evidence>
<gene>
    <name evidence="10" type="ORF">IE877_14365</name>
</gene>
<feature type="transmembrane region" description="Helical" evidence="8">
    <location>
        <begin position="116"/>
        <end position="133"/>
    </location>
</feature>
<evidence type="ECO:0000313" key="10">
    <source>
        <dbReference type="EMBL" id="MBD9357048.1"/>
    </source>
</evidence>